<evidence type="ECO:0000256" key="9">
    <source>
        <dbReference type="ARBA" id="ARBA00029744"/>
    </source>
</evidence>
<dbReference type="SUPFAM" id="SSF53383">
    <property type="entry name" value="PLP-dependent transferases"/>
    <property type="match status" value="1"/>
</dbReference>
<dbReference type="AlphaFoldDB" id="A0A6A0B293"/>
<dbReference type="Proteomes" id="UP000484988">
    <property type="component" value="Unassembled WGS sequence"/>
</dbReference>
<gene>
    <name evidence="13" type="ORF">SCWH03_46660</name>
</gene>
<evidence type="ECO:0000256" key="6">
    <source>
        <dbReference type="ARBA" id="ARBA00014798"/>
    </source>
</evidence>
<evidence type="ECO:0000256" key="10">
    <source>
        <dbReference type="ARBA" id="ARBA00030665"/>
    </source>
</evidence>
<comment type="function">
    <text evidence="2">Catalyzes reversively the conversion of L-aspartate beta-semialdehyde (ASA) to L-2,4-diaminobutyrate (DABA) by transamination with L-glutamate.</text>
</comment>
<evidence type="ECO:0000256" key="8">
    <source>
        <dbReference type="ARBA" id="ARBA00022679"/>
    </source>
</evidence>
<protein>
    <recommendedName>
        <fullName evidence="6">Diaminobutyrate--2-oxoglutarate transaminase</fullName>
        <ecNumber evidence="5">2.6.1.76</ecNumber>
    </recommendedName>
    <alternativeName>
        <fullName evidence="10">DABA aminotransferase</fullName>
    </alternativeName>
    <alternativeName>
        <fullName evidence="11">Diaminobutyrate--2-oxoglutarate aminotransferase</fullName>
    </alternativeName>
    <alternativeName>
        <fullName evidence="9">L-2,4-diaminobutyric acid transaminase</fullName>
    </alternativeName>
</protein>
<comment type="similarity">
    <text evidence="4">Belongs to the class-III pyridoxal-phosphate-dependent aminotransferase family.</text>
</comment>
<comment type="caution">
    <text evidence="13">The sequence shown here is derived from an EMBL/GenBank/DDBJ whole genome shotgun (WGS) entry which is preliminary data.</text>
</comment>
<dbReference type="GO" id="GO:0030170">
    <property type="term" value="F:pyridoxal phosphate binding"/>
    <property type="evidence" value="ECO:0007669"/>
    <property type="project" value="InterPro"/>
</dbReference>
<dbReference type="EC" id="2.6.1.76" evidence="5"/>
<accession>A0A6A0B293</accession>
<evidence type="ECO:0000313" key="14">
    <source>
        <dbReference type="Proteomes" id="UP000484988"/>
    </source>
</evidence>
<dbReference type="GO" id="GO:0045303">
    <property type="term" value="F:diaminobutyrate-2-oxoglutarate transaminase activity"/>
    <property type="evidence" value="ECO:0007669"/>
    <property type="project" value="UniProtKB-EC"/>
</dbReference>
<comment type="pathway">
    <text evidence="3">Amine and polyamine biosynthesis; ectoine biosynthesis; L-ectoine from L-aspartate 4-semialdehyde: step 1/3.</text>
</comment>
<dbReference type="Pfam" id="PF00202">
    <property type="entry name" value="Aminotran_3"/>
    <property type="match status" value="1"/>
</dbReference>
<dbReference type="InterPro" id="IPR004637">
    <property type="entry name" value="Dat"/>
</dbReference>
<dbReference type="Gene3D" id="3.90.1150.10">
    <property type="entry name" value="Aspartate Aminotransferase, domain 1"/>
    <property type="match status" value="1"/>
</dbReference>
<comment type="cofactor">
    <cofactor evidence="1">
        <name>pyridoxal 5'-phosphate</name>
        <dbReference type="ChEBI" id="CHEBI:597326"/>
    </cofactor>
</comment>
<keyword evidence="8" id="KW-0808">Transferase</keyword>
<evidence type="ECO:0000256" key="7">
    <source>
        <dbReference type="ARBA" id="ARBA00022576"/>
    </source>
</evidence>
<keyword evidence="14" id="KW-1185">Reference proteome</keyword>
<proteinExistence type="inferred from homology"/>
<reference evidence="13 14" key="1">
    <citation type="submission" date="2020-02" db="EMBL/GenBank/DDBJ databases">
        <title>Whole Genome Shotgun Sequence of Streptomyces sp. strain CWH03.</title>
        <authorList>
            <person name="Dohra H."/>
            <person name="Kodani S."/>
            <person name="Yamamura H."/>
        </authorList>
    </citation>
    <scope>NUCLEOTIDE SEQUENCE [LARGE SCALE GENOMIC DNA]</scope>
    <source>
        <strain evidence="13 14">CWH03</strain>
    </source>
</reference>
<dbReference type="InterPro" id="IPR015424">
    <property type="entry name" value="PyrdxlP-dep_Trfase"/>
</dbReference>
<dbReference type="InterPro" id="IPR015422">
    <property type="entry name" value="PyrdxlP-dep_Trfase_small"/>
</dbReference>
<dbReference type="PANTHER" id="PTHR43552">
    <property type="entry name" value="DIAMINOBUTYRATE--2-OXOGLUTARATE AMINOTRANSFERASE"/>
    <property type="match status" value="1"/>
</dbReference>
<name>A0A6A0B293_9ACTN</name>
<evidence type="ECO:0000256" key="3">
    <source>
        <dbReference type="ARBA" id="ARBA00004946"/>
    </source>
</evidence>
<comment type="catalytic activity">
    <reaction evidence="12">
        <text>L-2,4-diaminobutanoate + 2-oxoglutarate = L-aspartate 4-semialdehyde + L-glutamate</text>
        <dbReference type="Rhea" id="RHEA:11160"/>
        <dbReference type="ChEBI" id="CHEBI:16810"/>
        <dbReference type="ChEBI" id="CHEBI:29985"/>
        <dbReference type="ChEBI" id="CHEBI:58761"/>
        <dbReference type="ChEBI" id="CHEBI:537519"/>
        <dbReference type="EC" id="2.6.1.76"/>
    </reaction>
</comment>
<evidence type="ECO:0000256" key="4">
    <source>
        <dbReference type="ARBA" id="ARBA00008954"/>
    </source>
</evidence>
<dbReference type="EMBL" id="BLLG01000017">
    <property type="protein sequence ID" value="GFH38424.1"/>
    <property type="molecule type" value="Genomic_DNA"/>
</dbReference>
<evidence type="ECO:0000256" key="12">
    <source>
        <dbReference type="ARBA" id="ARBA00049111"/>
    </source>
</evidence>
<sequence length="194" mass="19992">MLSKAIGGSLPLAVIVYRTDLDVWRPGAHAGAFRGNQLAMAAGAATLAFVRENLLAERAAALGARMLGRLQGLAATHRCVGDVPGRGLMIGVELVRPDTDAPPAAAPQPGVARAGVPGGGVPPAAPVLAAAVQRECLRRGLIVEVGGRHRGVVRLLPPLTLTDEQAEAVLDRFADSLEAAVRAPHHRDDTGPSL</sequence>
<evidence type="ECO:0000313" key="13">
    <source>
        <dbReference type="EMBL" id="GFH38424.1"/>
    </source>
</evidence>
<evidence type="ECO:0000256" key="1">
    <source>
        <dbReference type="ARBA" id="ARBA00001933"/>
    </source>
</evidence>
<evidence type="ECO:0000256" key="5">
    <source>
        <dbReference type="ARBA" id="ARBA00013155"/>
    </source>
</evidence>
<keyword evidence="7" id="KW-0032">Aminotransferase</keyword>
<evidence type="ECO:0000256" key="2">
    <source>
        <dbReference type="ARBA" id="ARBA00002189"/>
    </source>
</evidence>
<dbReference type="PANTHER" id="PTHR43552:SF1">
    <property type="entry name" value="DIAMINOBUTYRATE--2-OXOGLUTARATE AMINOTRANSFERASE"/>
    <property type="match status" value="1"/>
</dbReference>
<organism evidence="13 14">
    <name type="scientific">Streptomyces pacificus</name>
    <dbReference type="NCBI Taxonomy" id="2705029"/>
    <lineage>
        <taxon>Bacteria</taxon>
        <taxon>Bacillati</taxon>
        <taxon>Actinomycetota</taxon>
        <taxon>Actinomycetes</taxon>
        <taxon>Kitasatosporales</taxon>
        <taxon>Streptomycetaceae</taxon>
        <taxon>Streptomyces</taxon>
    </lineage>
</organism>
<evidence type="ECO:0000256" key="11">
    <source>
        <dbReference type="ARBA" id="ARBA00031476"/>
    </source>
</evidence>
<dbReference type="InterPro" id="IPR005814">
    <property type="entry name" value="Aminotrans_3"/>
</dbReference>